<evidence type="ECO:0000256" key="14">
    <source>
        <dbReference type="ARBA" id="ARBA00029490"/>
    </source>
</evidence>
<dbReference type="InterPro" id="IPR004404">
    <property type="entry name" value="DihydroxyA_deHydtase"/>
</dbReference>
<evidence type="ECO:0000256" key="7">
    <source>
        <dbReference type="ARBA" id="ARBA00023004"/>
    </source>
</evidence>
<dbReference type="InterPro" id="IPR050165">
    <property type="entry name" value="DHAD_IlvD/Edd"/>
</dbReference>
<dbReference type="SUPFAM" id="SSF143975">
    <property type="entry name" value="IlvD/EDD N-terminal domain-like"/>
    <property type="match status" value="1"/>
</dbReference>
<comment type="similarity">
    <text evidence="2 15">Belongs to the IlvD/Edd family.</text>
</comment>
<evidence type="ECO:0000256" key="1">
    <source>
        <dbReference type="ARBA" id="ARBA00001946"/>
    </source>
</evidence>
<evidence type="ECO:0000313" key="19">
    <source>
        <dbReference type="Proteomes" id="UP000198546"/>
    </source>
</evidence>
<evidence type="ECO:0000259" key="16">
    <source>
        <dbReference type="Pfam" id="PF00920"/>
    </source>
</evidence>
<keyword evidence="19" id="KW-1185">Reference proteome</keyword>
<dbReference type="GO" id="GO:0004160">
    <property type="term" value="F:dihydroxy-acid dehydratase activity"/>
    <property type="evidence" value="ECO:0007669"/>
    <property type="project" value="UniProtKB-UniRule"/>
</dbReference>
<evidence type="ECO:0000256" key="9">
    <source>
        <dbReference type="ARBA" id="ARBA00023239"/>
    </source>
</evidence>
<dbReference type="InterPro" id="IPR000581">
    <property type="entry name" value="ILV_EDD_N"/>
</dbReference>
<feature type="domain" description="Dihydroxy-acid/6-phosphogluconate dehydratase N-terminal" evidence="16">
    <location>
        <begin position="45"/>
        <end position="362"/>
    </location>
</feature>
<organism evidence="18 19">
    <name type="scientific">Auraticoccus monumenti</name>
    <dbReference type="NCBI Taxonomy" id="675864"/>
    <lineage>
        <taxon>Bacteria</taxon>
        <taxon>Bacillati</taxon>
        <taxon>Actinomycetota</taxon>
        <taxon>Actinomycetes</taxon>
        <taxon>Propionibacteriales</taxon>
        <taxon>Propionibacteriaceae</taxon>
        <taxon>Auraticoccus</taxon>
    </lineage>
</organism>
<keyword evidence="9 15" id="KW-0456">Lyase</keyword>
<comment type="cofactor">
    <cofactor evidence="15">
        <name>[2Fe-2S] cluster</name>
        <dbReference type="ChEBI" id="CHEBI:190135"/>
    </cofactor>
    <text evidence="15">Binds 1 [2Fe-2S] cluster per subunit. This cluster acts as a Lewis acid cofactor.</text>
</comment>
<dbReference type="InterPro" id="IPR037237">
    <property type="entry name" value="IlvD/EDD_N"/>
</dbReference>
<comment type="subunit">
    <text evidence="15">Homodimer.</text>
</comment>
<protein>
    <recommendedName>
        <fullName evidence="14 15">Dihydroxy-acid dehydratase</fullName>
        <shortName evidence="15">DAD</shortName>
        <ecNumber evidence="14 15">4.2.1.9</ecNumber>
    </recommendedName>
</protein>
<evidence type="ECO:0000256" key="13">
    <source>
        <dbReference type="ARBA" id="ARBA00029437"/>
    </source>
</evidence>
<sequence length="568" mass="58624">MSIDAETRNAADVKPRSRAVTDGLEATAARGMLRAVGMGDDDFAKPQIGVASSWNEITPCNLSLDRLAKAVKDGVHAAGGYPLEFGTISVSDGISMGHEGMHYSLVSREIIADSVETVMEAERMDGSVLLAGCDKSLPGMLMAAARLDLASVFLYAGTILPGKVDGNDVTIIDAFEAVGACVKGLISREKVTEIEKAICPGEGACGGMYTANTMASAAEALGMSLPGSAAPPAVDRRRDGYARKSGEAVVQMLRQGITARQILTKEAFENAIAVTMAFGGSTNAVLHLLAIAHEAEVDLTLDDFVRVGKKVPHLGDLKPFGRFVMSDVDRVGGVPVVMKALLDAGLLHGDCLTVTGRTMAENLADVAPPDVDGTILRAMDNPMHPTGGITILRGSLAPQGAVVKSAGFDTEVVTGTARVFDGERAAMDALEDGTIAAGDVVVIRYEGPKGGPGMREMLAITGAIKGAGLGKDVMLVTDGRFSGGTTGLCVGHIAPEATEGGPIALVCDGDPITLDVANGTLDVGVSPEEMAARAEQWTPRPPADRAKRGVLKKYAALVGSADVGAVCS</sequence>
<evidence type="ECO:0000256" key="12">
    <source>
        <dbReference type="ARBA" id="ARBA00029436"/>
    </source>
</evidence>
<feature type="binding site" evidence="15">
    <location>
        <position position="134"/>
    </location>
    <ligand>
        <name>Mg(2+)</name>
        <dbReference type="ChEBI" id="CHEBI:18420"/>
    </ligand>
</feature>
<keyword evidence="7 15" id="KW-0408">Iron</keyword>
<dbReference type="GO" id="GO:0051537">
    <property type="term" value="F:2 iron, 2 sulfur cluster binding"/>
    <property type="evidence" value="ECO:0007669"/>
    <property type="project" value="UniProtKB-UniRule"/>
</dbReference>
<dbReference type="Pfam" id="PF00920">
    <property type="entry name" value="ILVD_EDD_N"/>
    <property type="match status" value="1"/>
</dbReference>
<evidence type="ECO:0000313" key="18">
    <source>
        <dbReference type="EMBL" id="SDE41972.1"/>
    </source>
</evidence>
<feature type="domain" description="Dihydroxy-acid/6-phosphogluconate dehydratase C-terminal" evidence="17">
    <location>
        <begin position="375"/>
        <end position="565"/>
    </location>
</feature>
<evidence type="ECO:0000256" key="5">
    <source>
        <dbReference type="ARBA" id="ARBA00022723"/>
    </source>
</evidence>
<dbReference type="GO" id="GO:0000287">
    <property type="term" value="F:magnesium ion binding"/>
    <property type="evidence" value="ECO:0007669"/>
    <property type="project" value="UniProtKB-UniRule"/>
</dbReference>
<dbReference type="PROSITE" id="PS00886">
    <property type="entry name" value="ILVD_EDD_1"/>
    <property type="match status" value="1"/>
</dbReference>
<evidence type="ECO:0000256" key="2">
    <source>
        <dbReference type="ARBA" id="ARBA00006486"/>
    </source>
</evidence>
<evidence type="ECO:0000256" key="10">
    <source>
        <dbReference type="ARBA" id="ARBA00023304"/>
    </source>
</evidence>
<evidence type="ECO:0000256" key="8">
    <source>
        <dbReference type="ARBA" id="ARBA00023014"/>
    </source>
</evidence>
<feature type="active site" description="Proton acceptor" evidence="15">
    <location>
        <position position="482"/>
    </location>
</feature>
<feature type="binding site" description="via carbamate group" evidence="15">
    <location>
        <position position="135"/>
    </location>
    <ligand>
        <name>Mg(2+)</name>
        <dbReference type="ChEBI" id="CHEBI:18420"/>
    </ligand>
</feature>
<evidence type="ECO:0000256" key="6">
    <source>
        <dbReference type="ARBA" id="ARBA00022842"/>
    </source>
</evidence>
<dbReference type="Pfam" id="PF24877">
    <property type="entry name" value="ILV_EDD_C"/>
    <property type="match status" value="1"/>
</dbReference>
<dbReference type="Proteomes" id="UP000198546">
    <property type="component" value="Chromosome i"/>
</dbReference>
<keyword evidence="5 15" id="KW-0479">Metal-binding</keyword>
<dbReference type="NCBIfam" id="TIGR00110">
    <property type="entry name" value="ilvD"/>
    <property type="match status" value="1"/>
</dbReference>
<comment type="pathway">
    <text evidence="13 15">Amino-acid biosynthesis; L-isoleucine biosynthesis; L-isoleucine from 2-oxobutanoate: step 3/4.</text>
</comment>
<comment type="pathway">
    <text evidence="12 15">Amino-acid biosynthesis; L-valine biosynthesis; L-valine from pyruvate: step 3/4.</text>
</comment>
<evidence type="ECO:0000256" key="11">
    <source>
        <dbReference type="ARBA" id="ARBA00029304"/>
    </source>
</evidence>
<keyword evidence="3 15" id="KW-0028">Amino-acid biosynthesis</keyword>
<evidence type="ECO:0000256" key="4">
    <source>
        <dbReference type="ARBA" id="ARBA00022714"/>
    </source>
</evidence>
<dbReference type="PANTHER" id="PTHR21000">
    <property type="entry name" value="DIHYDROXY-ACID DEHYDRATASE DAD"/>
    <property type="match status" value="1"/>
</dbReference>
<dbReference type="AlphaFoldDB" id="A0A1G7CRJ6"/>
<dbReference type="RefSeq" id="WP_090595107.1">
    <property type="nucleotide sequence ID" value="NZ_LT629688.1"/>
</dbReference>
<name>A0A1G7CRJ6_9ACTN</name>
<feature type="binding site" evidence="15">
    <location>
        <position position="456"/>
    </location>
    <ligand>
        <name>Mg(2+)</name>
        <dbReference type="ChEBI" id="CHEBI:18420"/>
    </ligand>
</feature>
<comment type="function">
    <text evidence="15">Functions in the biosynthesis of branched-chain amino acids. Catalyzes the dehydration of (2R,3R)-2,3-dihydroxy-3-methylpentanoate (2,3-dihydroxy-3-methylvalerate) into 2-oxo-3-methylpentanoate (2-oxo-3-methylvalerate) and of (2R)-2,3-dihydroxy-3-methylbutanoate (2,3-dihydroxyisovalerate) into 2-oxo-3-methylbutanoate (2-oxoisovalerate), the penultimate precursor to L-isoleucine and L-valine, respectively.</text>
</comment>
<gene>
    <name evidence="15" type="primary">ilvD</name>
    <name evidence="18" type="ORF">SAMN04489747_3357</name>
</gene>
<reference evidence="18 19" key="1">
    <citation type="submission" date="2016-10" db="EMBL/GenBank/DDBJ databases">
        <authorList>
            <person name="de Groot N.N."/>
        </authorList>
    </citation>
    <scope>NUCLEOTIDE SEQUENCE [LARGE SCALE GENOMIC DNA]</scope>
    <source>
        <strain evidence="18 19">MON 2.2</strain>
    </source>
</reference>
<dbReference type="UniPathway" id="UPA00047">
    <property type="reaction ID" value="UER00057"/>
</dbReference>
<dbReference type="OrthoDB" id="9807077at2"/>
<evidence type="ECO:0000259" key="17">
    <source>
        <dbReference type="Pfam" id="PF24877"/>
    </source>
</evidence>
<evidence type="ECO:0000256" key="15">
    <source>
        <dbReference type="HAMAP-Rule" id="MF_00012"/>
    </source>
</evidence>
<comment type="catalytic activity">
    <reaction evidence="11">
        <text>(2R)-2,3-dihydroxy-3-methylbutanoate = 3-methyl-2-oxobutanoate + H2O</text>
        <dbReference type="Rhea" id="RHEA:24809"/>
        <dbReference type="ChEBI" id="CHEBI:11851"/>
        <dbReference type="ChEBI" id="CHEBI:15377"/>
        <dbReference type="ChEBI" id="CHEBI:49072"/>
        <dbReference type="EC" id="4.2.1.9"/>
    </reaction>
    <physiologicalReaction direction="left-to-right" evidence="11">
        <dbReference type="Rhea" id="RHEA:24810"/>
    </physiologicalReaction>
</comment>
<comment type="catalytic activity">
    <reaction evidence="15">
        <text>(2R,3R)-2,3-dihydroxy-3-methylpentanoate = (S)-3-methyl-2-oxopentanoate + H2O</text>
        <dbReference type="Rhea" id="RHEA:27694"/>
        <dbReference type="ChEBI" id="CHEBI:15377"/>
        <dbReference type="ChEBI" id="CHEBI:35146"/>
        <dbReference type="ChEBI" id="CHEBI:49258"/>
        <dbReference type="EC" id="4.2.1.9"/>
    </reaction>
</comment>
<feature type="modified residue" description="N6-carboxylysine" evidence="15">
    <location>
        <position position="135"/>
    </location>
</feature>
<dbReference type="EC" id="4.2.1.9" evidence="14 15"/>
<keyword evidence="8 15" id="KW-0411">Iron-sulfur</keyword>
<comment type="cofactor">
    <cofactor evidence="1 15">
        <name>Mg(2+)</name>
        <dbReference type="ChEBI" id="CHEBI:18420"/>
    </cofactor>
</comment>
<dbReference type="GO" id="GO:0009097">
    <property type="term" value="P:isoleucine biosynthetic process"/>
    <property type="evidence" value="ECO:0007669"/>
    <property type="project" value="UniProtKB-UniRule"/>
</dbReference>
<feature type="binding site" evidence="15">
    <location>
        <position position="92"/>
    </location>
    <ligand>
        <name>Mg(2+)</name>
        <dbReference type="ChEBI" id="CHEBI:18420"/>
    </ligand>
</feature>
<evidence type="ECO:0000256" key="3">
    <source>
        <dbReference type="ARBA" id="ARBA00022605"/>
    </source>
</evidence>
<dbReference type="NCBIfam" id="NF002068">
    <property type="entry name" value="PRK00911.1"/>
    <property type="match status" value="1"/>
</dbReference>
<dbReference type="HAMAP" id="MF_00012">
    <property type="entry name" value="IlvD"/>
    <property type="match status" value="1"/>
</dbReference>
<dbReference type="SUPFAM" id="SSF52016">
    <property type="entry name" value="LeuD/IlvD-like"/>
    <property type="match status" value="1"/>
</dbReference>
<dbReference type="FunFam" id="3.50.30.80:FF:000001">
    <property type="entry name" value="Dihydroxy-acid dehydratase"/>
    <property type="match status" value="1"/>
</dbReference>
<dbReference type="STRING" id="675864.SAMN04489747_3357"/>
<keyword evidence="4 15" id="KW-0001">2Fe-2S</keyword>
<dbReference type="PANTHER" id="PTHR21000:SF5">
    <property type="entry name" value="DIHYDROXY-ACID DEHYDRATASE, MITOCHONDRIAL"/>
    <property type="match status" value="1"/>
</dbReference>
<proteinExistence type="inferred from homology"/>
<comment type="caution">
    <text evidence="15">Lacks conserved residue(s) required for the propagation of feature annotation.</text>
</comment>
<dbReference type="InterPro" id="IPR020558">
    <property type="entry name" value="DiOHA_6PGluconate_deHydtase_CS"/>
</dbReference>
<dbReference type="EMBL" id="LT629688">
    <property type="protein sequence ID" value="SDE41972.1"/>
    <property type="molecule type" value="Genomic_DNA"/>
</dbReference>
<dbReference type="UniPathway" id="UPA00049">
    <property type="reaction ID" value="UER00061"/>
</dbReference>
<dbReference type="InterPro" id="IPR042096">
    <property type="entry name" value="Dihydro-acid_dehy_C"/>
</dbReference>
<dbReference type="GO" id="GO:0009099">
    <property type="term" value="P:L-valine biosynthetic process"/>
    <property type="evidence" value="ECO:0007669"/>
    <property type="project" value="UniProtKB-UniRule"/>
</dbReference>
<accession>A0A1G7CRJ6</accession>
<dbReference type="InterPro" id="IPR056740">
    <property type="entry name" value="ILV_EDD_C"/>
</dbReference>
<dbReference type="Gene3D" id="3.50.30.80">
    <property type="entry name" value="IlvD/EDD C-terminal domain-like"/>
    <property type="match status" value="1"/>
</dbReference>
<feature type="binding site" evidence="15">
    <location>
        <position position="60"/>
    </location>
    <ligand>
        <name>[2Fe-2S] cluster</name>
        <dbReference type="ChEBI" id="CHEBI:190135"/>
    </ligand>
</feature>
<keyword evidence="10 15" id="KW-0100">Branched-chain amino acid biosynthesis</keyword>
<keyword evidence="6 15" id="KW-0460">Magnesium</keyword>